<dbReference type="Pfam" id="PF14021">
    <property type="entry name" value="TNT"/>
    <property type="match status" value="1"/>
</dbReference>
<comment type="caution">
    <text evidence="3">The sequence shown here is derived from an EMBL/GenBank/DDBJ whole genome shotgun (WGS) entry which is preliminary data.</text>
</comment>
<name>A0ABP7XLA9_9ACTN</name>
<evidence type="ECO:0000313" key="4">
    <source>
        <dbReference type="Proteomes" id="UP001501495"/>
    </source>
</evidence>
<dbReference type="EMBL" id="BAAAZH010000014">
    <property type="protein sequence ID" value="GAA4119312.1"/>
    <property type="molecule type" value="Genomic_DNA"/>
</dbReference>
<evidence type="ECO:0000313" key="3">
    <source>
        <dbReference type="EMBL" id="GAA4119312.1"/>
    </source>
</evidence>
<dbReference type="InterPro" id="IPR053024">
    <property type="entry name" value="Fungal_surface_NADase"/>
</dbReference>
<accession>A0ABP7XLA9</accession>
<protein>
    <submittedName>
        <fullName evidence="3">DUF6531 domain-containing protein</fullName>
    </submittedName>
</protein>
<organism evidence="3 4">
    <name type="scientific">Nocardioides fonticola</name>
    <dbReference type="NCBI Taxonomy" id="450363"/>
    <lineage>
        <taxon>Bacteria</taxon>
        <taxon>Bacillati</taxon>
        <taxon>Actinomycetota</taxon>
        <taxon>Actinomycetes</taxon>
        <taxon>Propionibacteriales</taxon>
        <taxon>Nocardioidaceae</taxon>
        <taxon>Nocardioides</taxon>
    </lineage>
</organism>
<dbReference type="Proteomes" id="UP001501495">
    <property type="component" value="Unassembled WGS sequence"/>
</dbReference>
<feature type="domain" description="TNT" evidence="2">
    <location>
        <begin position="428"/>
        <end position="526"/>
    </location>
</feature>
<dbReference type="PANTHER" id="PTHR42059">
    <property type="entry name" value="TNT DOMAIN-CONTAINING PROTEIN"/>
    <property type="match status" value="1"/>
</dbReference>
<feature type="coiled-coil region" evidence="1">
    <location>
        <begin position="157"/>
        <end position="191"/>
    </location>
</feature>
<keyword evidence="1" id="KW-0175">Coiled coil</keyword>
<dbReference type="RefSeq" id="WP_344733387.1">
    <property type="nucleotide sequence ID" value="NZ_BAAAZH010000014.1"/>
</dbReference>
<gene>
    <name evidence="3" type="ORF">GCM10022215_21660</name>
</gene>
<dbReference type="InterPro" id="IPR025331">
    <property type="entry name" value="TNT"/>
</dbReference>
<sequence>MRPRDWQEVFGFDDPTPGDPFVVRDVARRWGAIGSEAQYAEGKLRGLLGDDAIVTWIGQAGDQFRTRSSKLPDQLGKVADSYRLASEAMTWWAGRLETHQHAADRALVDGRSAKADLEHARSRLTSALGDVDLADRAPALTALAPTPEQVQDARDRLHAAEQARSAAQGLVDDAERRLDLARRLAMDARDARESDARETTRRIHEASEAGIPERSRWQKIKDGAKAAWDFVVTVAKVVVAVLAIVALVVGGPIAWFVFAAGLVLLADALMKYADGEGSLFDVGLALLGCIPGVKGLTSLAAIRGALRAGGALRAAGHVLAAGRTAVVEMAGAVRSLSTGAVAMLRSLRSSDTALGSLFAGGNRLLGAADLPTSGRLGDLLAGYDRFGDTGDAATFLRQYVDEAGEYRWPDHVANGFADSQSAVLQHRPGDVLDRFGSEKGRFLSPDGTPFAERAIPPRNLDPTRPNLDYHRYEVLRPFDAETGYIEPWFGQPGGGLQILLDGAHFPDAQGARVNVEWLIDNGYLKELPVS</sequence>
<reference evidence="4" key="1">
    <citation type="journal article" date="2019" name="Int. J. Syst. Evol. Microbiol.">
        <title>The Global Catalogue of Microorganisms (GCM) 10K type strain sequencing project: providing services to taxonomists for standard genome sequencing and annotation.</title>
        <authorList>
            <consortium name="The Broad Institute Genomics Platform"/>
            <consortium name="The Broad Institute Genome Sequencing Center for Infectious Disease"/>
            <person name="Wu L."/>
            <person name="Ma J."/>
        </authorList>
    </citation>
    <scope>NUCLEOTIDE SEQUENCE [LARGE SCALE GENOMIC DNA]</scope>
    <source>
        <strain evidence="4">JCM 16703</strain>
    </source>
</reference>
<dbReference type="PANTHER" id="PTHR42059:SF1">
    <property type="entry name" value="TNT DOMAIN-CONTAINING PROTEIN"/>
    <property type="match status" value="1"/>
</dbReference>
<keyword evidence="4" id="KW-1185">Reference proteome</keyword>
<evidence type="ECO:0000259" key="2">
    <source>
        <dbReference type="Pfam" id="PF14021"/>
    </source>
</evidence>
<evidence type="ECO:0000256" key="1">
    <source>
        <dbReference type="SAM" id="Coils"/>
    </source>
</evidence>
<proteinExistence type="predicted"/>